<dbReference type="PANTHER" id="PTHR23159:SF31">
    <property type="entry name" value="CENTROSOME-ASSOCIATED PROTEIN CEP250 ISOFORM X1"/>
    <property type="match status" value="1"/>
</dbReference>
<dbReference type="GO" id="GO:0005737">
    <property type="term" value="C:cytoplasm"/>
    <property type="evidence" value="ECO:0007669"/>
    <property type="project" value="UniProtKB-SubCell"/>
</dbReference>
<gene>
    <name evidence="6" type="ORF">TGEB3V08_LOCUS8425</name>
</gene>
<organism evidence="6">
    <name type="scientific">Timema genevievae</name>
    <name type="common">Walking stick</name>
    <dbReference type="NCBI Taxonomy" id="629358"/>
    <lineage>
        <taxon>Eukaryota</taxon>
        <taxon>Metazoa</taxon>
        <taxon>Ecdysozoa</taxon>
        <taxon>Arthropoda</taxon>
        <taxon>Hexapoda</taxon>
        <taxon>Insecta</taxon>
        <taxon>Pterygota</taxon>
        <taxon>Neoptera</taxon>
        <taxon>Polyneoptera</taxon>
        <taxon>Phasmatodea</taxon>
        <taxon>Timematodea</taxon>
        <taxon>Timematoidea</taxon>
        <taxon>Timematidae</taxon>
        <taxon>Timema</taxon>
    </lineage>
</organism>
<dbReference type="GO" id="GO:0005815">
    <property type="term" value="C:microtubule organizing center"/>
    <property type="evidence" value="ECO:0007669"/>
    <property type="project" value="InterPro"/>
</dbReference>
<dbReference type="InterPro" id="IPR012943">
    <property type="entry name" value="Cnn_1N"/>
</dbReference>
<feature type="region of interest" description="Disordered" evidence="4">
    <location>
        <begin position="1317"/>
        <end position="1351"/>
    </location>
</feature>
<proteinExistence type="predicted"/>
<sequence length="2086" mass="237669">MSLSDDSINKLDNQSAPKLLLHLFLIHFKRLIVLSAEQLVSVTMGVRSPGQSVPVRGRTMKEYEEQLAQLKKENFNLKLRIYFLEERTNRMGECPDKEVLLNTNIELKVETEALRKERDEKEELLVQASRLVELTDKQYREQLDKLNENKEHEIGLLKRRIQELEKCVEVMKACTEAGVSAHRHELQLEDSNLNLELSRSPSLGGQQDKNRLQEVTEMSQGERLRGKSERVNHLERDLQAAQQEADQVKLRCQGLEAELKQRDHRLEELLQELKQRGQELAEKDLTIQERDSLIEENQSQLEQQKKFLGEIQTTLDDNQQKINALRVTLLARDAIIADLEGRLSTARGAAHKLEVRLDATQQEGAKLQEEIKTIRSQHRRSSARSQLSLPDTTQRHLKTLEEAEHLLAVKLRETQRQAQSGEEARLKLEAQVRDAEERIQEREVKLQRMEEDNRKACLAIEGFMKRSKTWWRLGSWAVFVCVRGSQSAARPSRGVHEAQQDLVEVRIVCCVCLCQGFMKRSKTWWSAARPSRGKDRVLCLFVSGVHEAQQDLVEGFMKRSKCQSREVEQLQAECRRKDRRIQALTLEMSQLREGCYKVQARISAPTVHTDMTEEENELYVCSPLVLSIISSLRKCSVLLVRVLYSPVVVGTCLILSDMTLRLGEWRKTWLGRNIVELHVSHSSLMSSDRMKPRVLHTAAAWSMVSLKEHSWCGVPALQGGGTLPSPHPPPLKSLVTLELKYSRDVRHSDKLEIYRHCDTCVIMVWKNSVEGFDYCGVFDVEVSAVEVDCCEVMERLWAEVESKDKKLLELTKDRDSISLEMEKQVQVSHTLPPLSPSFSLWVVSCTNTRSITFQGLLESLKLKESQLAEAEEKLSSATATLQGQDNRITELEEEVWGLREEVMSLREERATAEKKHQECQTEKTEEEQKLQDKDTEIERLSLELRRKTHNLQELVNKELWNKNREIEKLQARLTTLGERKELEIFSLQQEVTARDFQLKMLQSKVSELGQHLNLTGTVYLGEHAGGEVGSLRDERNYLNRKVEELKEKLRHTPERDNDSVVVATLRNEVAAAREEADRAEMWRREAGEVCTHLTRRLEELARFLASLLTSVPAGGKKRRLIERAVENSMELSRSVSASFGAAMSAGDATHSVSSCLTSMSEVNVSLLELLAAADEEGEQTQTIARLRAEVETLKQELKQRDGEMNQVTSMTFYNSQMDGTAGSKPPRVSGCFKQTDDATLVKVGDCRTTSKQIGTGRSAKIRRSSSASAVALATIQQNLLQEVTYSESEAWSEPDRNVSLARIGLPEETTGVLRRRSLQEVTQSSESEEETAQETATKPVHPTEIRTSISPSSAVELNTTGALANYATKAGLFTISYRSRAEGDVRRLVTKVRGLEQINDALKSELSVFHQWASQQTRPLTRETSVNTGEGPPMIDKSTSVQSVPVNTAELLREIQRQREKLESSLRHNDQMRVALEGVLSAAVGAGEVSRVMEGVKEVTDRLDDANSYNHALEEQLKLSRDTVSSLEQQLATLTSRLHESDNEVLERKCLLLEMENQANQQSLELHHQIVALETRLQETEQALSKANTRIQDLEVKESSLQSKLRDAEESASKKLQEVDKKLQEAERLKEQFEAGIHCQKEEADRIRVEADARVQEAHDKFKLQERELHRKLANTERESCERQSELEKRLNQLALETSQTALERTRLSSEKLRLEQDVRRLEGRGTEMSREKRGLERDVEQLYRQVSVERLYRQVSAEQLYIQVSAERLYRQVSAEQLCIQVSAERLYRQVSVEQLCIQVSAERLYIQVSPEWLYIQVSPEWLYIQVSAEQLYIHVSAEQLCIQVSILKQQKAQLEKRLGDYEAANLELEKNMNRLRLRSSRHSETGSDCTSGLTKACSQSSGLEMVGDEASSLELKDPRSTSQPILSRQRSEMSDYVSEDQEYEAVFTQTCSSRLWVTVPAGVPRTLNNSSPDLGIESDPGRFSSLEAPNNTDRIQLVTVTTGEAKDQPCLEQENMELKRRLLRTRRTLEETLAQLTVANQRKKQMERAICRQIHKTNHILKTTRSNLEAAASDEPYPSADDRN</sequence>
<comment type="subcellular location">
    <subcellularLocation>
        <location evidence="1">Cytoplasm</location>
    </subcellularLocation>
</comment>
<evidence type="ECO:0000256" key="3">
    <source>
        <dbReference type="SAM" id="Coils"/>
    </source>
</evidence>
<evidence type="ECO:0000256" key="1">
    <source>
        <dbReference type="ARBA" id="ARBA00004496"/>
    </source>
</evidence>
<feature type="coiled-coil region" evidence="3">
    <location>
        <begin position="1839"/>
        <end position="1880"/>
    </location>
</feature>
<evidence type="ECO:0000256" key="4">
    <source>
        <dbReference type="SAM" id="MobiDB-lite"/>
    </source>
</evidence>
<name>A0A7R9PPE2_TIMGE</name>
<keyword evidence="3" id="KW-0175">Coiled coil</keyword>
<accession>A0A7R9PPE2</accession>
<feature type="coiled-coil region" evidence="3">
    <location>
        <begin position="60"/>
        <end position="167"/>
    </location>
</feature>
<keyword evidence="2" id="KW-0963">Cytoplasm</keyword>
<feature type="compositionally biased region" description="Polar residues" evidence="4">
    <location>
        <begin position="1419"/>
        <end position="1428"/>
    </location>
</feature>
<evidence type="ECO:0000313" key="6">
    <source>
        <dbReference type="EMBL" id="CAD7602657.1"/>
    </source>
</evidence>
<feature type="coiled-coil region" evidence="3">
    <location>
        <begin position="411"/>
        <end position="452"/>
    </location>
</feature>
<feature type="region of interest" description="Disordered" evidence="4">
    <location>
        <begin position="2067"/>
        <end position="2086"/>
    </location>
</feature>
<dbReference type="EMBL" id="OE843253">
    <property type="protein sequence ID" value="CAD7602657.1"/>
    <property type="molecule type" value="Genomic_DNA"/>
</dbReference>
<evidence type="ECO:0000256" key="2">
    <source>
        <dbReference type="ARBA" id="ARBA00022490"/>
    </source>
</evidence>
<feature type="coiled-coil region" evidence="3">
    <location>
        <begin position="224"/>
        <end position="283"/>
    </location>
</feature>
<feature type="coiled-coil region" evidence="3">
    <location>
        <begin position="1496"/>
        <end position="1544"/>
    </location>
</feature>
<reference evidence="6" key="1">
    <citation type="submission" date="2020-11" db="EMBL/GenBank/DDBJ databases">
        <authorList>
            <person name="Tran Van P."/>
        </authorList>
    </citation>
    <scope>NUCLEOTIDE SEQUENCE</scope>
</reference>
<dbReference type="PANTHER" id="PTHR23159">
    <property type="entry name" value="CENTROSOMAL PROTEIN 2"/>
    <property type="match status" value="1"/>
</dbReference>
<dbReference type="Gene3D" id="1.10.287.1490">
    <property type="match status" value="1"/>
</dbReference>
<feature type="domain" description="Centrosomin N-terminal motif 1" evidence="5">
    <location>
        <begin position="59"/>
        <end position="130"/>
    </location>
</feature>
<dbReference type="Pfam" id="PF07989">
    <property type="entry name" value="Cnn_1N"/>
    <property type="match status" value="1"/>
</dbReference>
<feature type="coiled-coil region" evidence="3">
    <location>
        <begin position="343"/>
        <end position="377"/>
    </location>
</feature>
<evidence type="ECO:0000259" key="5">
    <source>
        <dbReference type="Pfam" id="PF07989"/>
    </source>
</evidence>
<feature type="coiled-coil region" evidence="3">
    <location>
        <begin position="2017"/>
        <end position="2051"/>
    </location>
</feature>
<protein>
    <recommendedName>
        <fullName evidence="5">Centrosomin N-terminal motif 1 domain-containing protein</fullName>
    </recommendedName>
</protein>
<feature type="coiled-coil region" evidence="3">
    <location>
        <begin position="1176"/>
        <end position="1203"/>
    </location>
</feature>
<feature type="region of interest" description="Disordered" evidence="4">
    <location>
        <begin position="1419"/>
        <end position="1439"/>
    </location>
</feature>
<feature type="region of interest" description="Disordered" evidence="4">
    <location>
        <begin position="912"/>
        <end position="932"/>
    </location>
</feature>
<feature type="region of interest" description="Disordered" evidence="4">
    <location>
        <begin position="1910"/>
        <end position="1934"/>
    </location>
</feature>
<feature type="coiled-coil region" evidence="3">
    <location>
        <begin position="1570"/>
        <end position="1679"/>
    </location>
</feature>